<keyword evidence="3 4" id="KW-0460">Magnesium</keyword>
<comment type="pathway">
    <text evidence="4">Cofactor biosynthesis; coenzyme F420 biosynthesis.</text>
</comment>
<dbReference type="Gene3D" id="3.40.50.10680">
    <property type="entry name" value="CofD-like domains"/>
    <property type="match status" value="1"/>
</dbReference>
<sequence>MNSDVQIAGDPLAIPHLLPPVPAHPSTVSAFAGLARTIAADRDGWASLVQYDATSRWYHRLRTGPGYEVWLLSWVPGQGSGAHDHGRSSGVLTVLQGELTERVGTRGVRHALRAGAQRVFAPGYVHDVVNDALEPAVSLHIYFPGLTEMPLHPTQSSELSAPTAPAAAPARWASRVAEPPRTPAMSGAAARLSPMRIVVLAGGIGGARFLRGLMSAAPDADITVIGNTGDDIHLFGLKVCPDLDTVMYTLGGGIHEEQGWGRADETFTVKEELAAYGVGPEWFGLGDRDFATHIVRTQMIGAGYPLSAVTEALCARWQPGVRLLPMTDDRVETHVLIDDPDAPDGESRKAVHFQEYWVRLRASVPAHAVVPVGADQAKPAPGVLEAIADADVVLFPPSNPVVSVGTILAVPGVREAIADAGIPVVGLSPIVGDAPVRGMADKVLAAVGVESTAAAVAKHYGSGLLDGWLVDTVDAGAVDEVEAAGIRCRAIPLMMTDLKATAAMAAEALMLAEEVRG</sequence>
<dbReference type="InterPro" id="IPR002882">
    <property type="entry name" value="CofD"/>
</dbReference>
<dbReference type="AlphaFoldDB" id="A0A499URM3"/>
<comment type="cofactor">
    <cofactor evidence="4">
        <name>Mg(2+)</name>
        <dbReference type="ChEBI" id="CHEBI:18420"/>
    </cofactor>
</comment>
<comment type="similarity">
    <text evidence="1">Belongs to the cysteine dioxygenase family.</text>
</comment>
<name>A0A499URM3_9ACTN</name>
<dbReference type="UniPathway" id="UPA00071"/>
<dbReference type="Pfam" id="PF01933">
    <property type="entry name" value="CofD"/>
    <property type="match status" value="1"/>
</dbReference>
<dbReference type="Gene3D" id="1.10.8.240">
    <property type="entry name" value="CofD-like domain"/>
    <property type="match status" value="1"/>
</dbReference>
<proteinExistence type="inferred from homology"/>
<comment type="similarity">
    <text evidence="4">Belongs to the CofD family.</text>
</comment>
<evidence type="ECO:0000256" key="1">
    <source>
        <dbReference type="ARBA" id="ARBA00006622"/>
    </source>
</evidence>
<dbReference type="GO" id="GO:0052645">
    <property type="term" value="P:F420-0 metabolic process"/>
    <property type="evidence" value="ECO:0007669"/>
    <property type="project" value="UniProtKB-UniRule"/>
</dbReference>
<dbReference type="Proteomes" id="UP000463951">
    <property type="component" value="Chromosome"/>
</dbReference>
<dbReference type="InterPro" id="IPR010300">
    <property type="entry name" value="CDO_1"/>
</dbReference>
<reference evidence="6 7" key="1">
    <citation type="journal article" date="2020" name="Int. J. Syst. Evol. Microbiol.">
        <title>Reclassification of Streptomyces castelarensis and Streptomyces sporoclivatus as later heterotypic synonyms of Streptomyces antimycoticus.</title>
        <authorList>
            <person name="Komaki H."/>
            <person name="Tamura T."/>
        </authorList>
    </citation>
    <scope>NUCLEOTIDE SEQUENCE [LARGE SCALE GENOMIC DNA]</scope>
    <source>
        <strain evidence="6 7">NBRC 100767</strain>
    </source>
</reference>
<dbReference type="CDD" id="cd07186">
    <property type="entry name" value="CofD_like"/>
    <property type="match status" value="1"/>
</dbReference>
<dbReference type="NCBIfam" id="TIGR01819">
    <property type="entry name" value="F420_cofD"/>
    <property type="match status" value="1"/>
</dbReference>
<accession>A0A499URM3</accession>
<dbReference type="InterPro" id="IPR014710">
    <property type="entry name" value="RmlC-like_jellyroll"/>
</dbReference>
<dbReference type="CDD" id="cd10548">
    <property type="entry name" value="cupin_CDO"/>
    <property type="match status" value="1"/>
</dbReference>
<protein>
    <recommendedName>
        <fullName evidence="4">Phosphoenolpyruvate transferase</fullName>
        <ecNumber evidence="4">2.7.8.28</ecNumber>
    </recommendedName>
    <alternativeName>
        <fullName evidence="4">EPPG:FO PEP transferase</fullName>
    </alternativeName>
</protein>
<feature type="binding site" evidence="5">
    <location>
        <position position="85"/>
    </location>
    <ligand>
        <name>Fe cation</name>
        <dbReference type="ChEBI" id="CHEBI:24875"/>
        <note>catalytic</note>
    </ligand>
</feature>
<feature type="binding site" evidence="4">
    <location>
        <position position="244"/>
    </location>
    <ligand>
        <name>7,8-didemethyl-8-hydroxy-5-deazariboflavin</name>
        <dbReference type="ChEBI" id="CHEBI:59904"/>
    </ligand>
</feature>
<dbReference type="FunFam" id="3.40.50.10680:FF:000001">
    <property type="entry name" value="2-phospho-L-lactate transferase"/>
    <property type="match status" value="1"/>
</dbReference>
<evidence type="ECO:0000256" key="5">
    <source>
        <dbReference type="PIRSR" id="PIRSR610300-51"/>
    </source>
</evidence>
<dbReference type="GO" id="GO:0000287">
    <property type="term" value="F:magnesium ion binding"/>
    <property type="evidence" value="ECO:0007669"/>
    <property type="project" value="InterPro"/>
</dbReference>
<evidence type="ECO:0000256" key="3">
    <source>
        <dbReference type="ARBA" id="ARBA00022842"/>
    </source>
</evidence>
<comment type="function">
    <text evidence="4">Catalyzes the transfer of the phosphoenolpyruvate moiety from enoylpyruvoyl-2-diphospho-5'-guanosine (EPPG) to 7,8-didemethyl-8-hydroxy-5-deazariboflavin (FO) with the formation of dehydro coenzyme F420-0 and GMP.</text>
</comment>
<dbReference type="HAMAP" id="MF_01257">
    <property type="entry name" value="CofD"/>
    <property type="match status" value="1"/>
</dbReference>
<dbReference type="InterPro" id="IPR010115">
    <property type="entry name" value="FbiA/CofD"/>
</dbReference>
<dbReference type="SUPFAM" id="SSF142338">
    <property type="entry name" value="CofD-like"/>
    <property type="match status" value="1"/>
</dbReference>
<dbReference type="FunFam" id="1.10.8.240:FF:000001">
    <property type="entry name" value="2-phospho-L-lactate transferase"/>
    <property type="match status" value="1"/>
</dbReference>
<dbReference type="Pfam" id="PF05995">
    <property type="entry name" value="CDO_I"/>
    <property type="match status" value="1"/>
</dbReference>
<comment type="catalytic activity">
    <reaction evidence="4">
        <text>enolpyruvoyl-2-diphospho-5'-guanosine + 7,8-didemethyl-8-hydroxy-5-deazariboflavin = dehydro coenzyme F420-0 + GMP + H(+)</text>
        <dbReference type="Rhea" id="RHEA:27510"/>
        <dbReference type="ChEBI" id="CHEBI:15378"/>
        <dbReference type="ChEBI" id="CHEBI:58115"/>
        <dbReference type="ChEBI" id="CHEBI:59904"/>
        <dbReference type="ChEBI" id="CHEBI:143701"/>
        <dbReference type="ChEBI" id="CHEBI:143705"/>
        <dbReference type="EC" id="2.7.8.28"/>
    </reaction>
</comment>
<keyword evidence="2 4" id="KW-0808">Transferase</keyword>
<feature type="binding site" evidence="5">
    <location>
        <position position="83"/>
    </location>
    <ligand>
        <name>Fe cation</name>
        <dbReference type="ChEBI" id="CHEBI:24875"/>
        <note>catalytic</note>
    </ligand>
</feature>
<comment type="subunit">
    <text evidence="4">Homodimer.</text>
</comment>
<feature type="binding site" evidence="5">
    <location>
        <position position="126"/>
    </location>
    <ligand>
        <name>Fe cation</name>
        <dbReference type="ChEBI" id="CHEBI:24875"/>
        <note>catalytic</note>
    </ligand>
</feature>
<evidence type="ECO:0000313" key="7">
    <source>
        <dbReference type="Proteomes" id="UP000463951"/>
    </source>
</evidence>
<dbReference type="GO" id="GO:0016702">
    <property type="term" value="F:oxidoreductase activity, acting on single donors with incorporation of molecular oxygen, incorporation of two atoms of oxygen"/>
    <property type="evidence" value="ECO:0007669"/>
    <property type="project" value="InterPro"/>
</dbReference>
<dbReference type="EMBL" id="AP019620">
    <property type="protein sequence ID" value="BBJ43270.1"/>
    <property type="molecule type" value="Genomic_DNA"/>
</dbReference>
<organism evidence="6 7">
    <name type="scientific">Streptomyces antimycoticus</name>
    <dbReference type="NCBI Taxonomy" id="68175"/>
    <lineage>
        <taxon>Bacteria</taxon>
        <taxon>Bacillati</taxon>
        <taxon>Actinomycetota</taxon>
        <taxon>Actinomycetes</taxon>
        <taxon>Kitasatosporales</taxon>
        <taxon>Streptomycetaceae</taxon>
        <taxon>Streptomyces</taxon>
        <taxon>Streptomyces violaceusniger group</taxon>
    </lineage>
</organism>
<dbReference type="PANTHER" id="PTHR43007:SF1">
    <property type="entry name" value="2-PHOSPHO-L-LACTATE TRANSFERASE"/>
    <property type="match status" value="1"/>
</dbReference>
<dbReference type="PANTHER" id="PTHR43007">
    <property type="entry name" value="2-PHOSPHO-L-LACTATE TRANSFERASE"/>
    <property type="match status" value="1"/>
</dbReference>
<gene>
    <name evidence="4" type="primary">fbiA</name>
    <name evidence="6" type="ORF">SSPO_059880</name>
</gene>
<dbReference type="EC" id="2.7.8.28" evidence="4"/>
<dbReference type="InterPro" id="IPR011051">
    <property type="entry name" value="RmlC_Cupin_sf"/>
</dbReference>
<dbReference type="InterPro" id="IPR038136">
    <property type="entry name" value="CofD-like_dom_sf"/>
</dbReference>
<dbReference type="SUPFAM" id="SSF51182">
    <property type="entry name" value="RmlC-like cupins"/>
    <property type="match status" value="1"/>
</dbReference>
<evidence type="ECO:0000256" key="2">
    <source>
        <dbReference type="ARBA" id="ARBA00022679"/>
    </source>
</evidence>
<evidence type="ECO:0000256" key="4">
    <source>
        <dbReference type="HAMAP-Rule" id="MF_01257"/>
    </source>
</evidence>
<dbReference type="Gene3D" id="2.60.120.10">
    <property type="entry name" value="Jelly Rolls"/>
    <property type="match status" value="1"/>
</dbReference>
<dbReference type="GO" id="GO:0043743">
    <property type="term" value="F:LPPG:FO 2-phospho-L-lactate transferase activity"/>
    <property type="evidence" value="ECO:0007669"/>
    <property type="project" value="UniProtKB-EC"/>
</dbReference>
<evidence type="ECO:0000313" key="6">
    <source>
        <dbReference type="EMBL" id="BBJ43270.1"/>
    </source>
</evidence>
<keyword evidence="5" id="KW-0479">Metal-binding</keyword>
<dbReference type="GO" id="GO:0005506">
    <property type="term" value="F:iron ion binding"/>
    <property type="evidence" value="ECO:0007669"/>
    <property type="project" value="InterPro"/>
</dbReference>
<comment type="caution">
    <text evidence="4">Lacks conserved residue(s) required for the propagation of feature annotation.</text>
</comment>
<keyword evidence="5" id="KW-0408">Iron</keyword>